<gene>
    <name evidence="4" type="ORF">K489DRAFT_375696</name>
</gene>
<feature type="compositionally biased region" description="Polar residues" evidence="1">
    <location>
        <begin position="348"/>
        <end position="393"/>
    </location>
</feature>
<keyword evidence="2" id="KW-0472">Membrane</keyword>
<keyword evidence="3" id="KW-1185">Reference proteome</keyword>
<reference evidence="4" key="1">
    <citation type="submission" date="2020-01" db="EMBL/GenBank/DDBJ databases">
        <authorList>
            <consortium name="DOE Joint Genome Institute"/>
            <person name="Haridas S."/>
            <person name="Albert R."/>
            <person name="Binder M."/>
            <person name="Bloem J."/>
            <person name="Labutti K."/>
            <person name="Salamov A."/>
            <person name="Andreopoulos B."/>
            <person name="Baker S.E."/>
            <person name="Barry K."/>
            <person name="Bills G."/>
            <person name="Bluhm B.H."/>
            <person name="Cannon C."/>
            <person name="Castanera R."/>
            <person name="Culley D.E."/>
            <person name="Daum C."/>
            <person name="Ezra D."/>
            <person name="Gonzalez J.B."/>
            <person name="Henrissat B."/>
            <person name="Kuo A."/>
            <person name="Liang C."/>
            <person name="Lipzen A."/>
            <person name="Lutzoni F."/>
            <person name="Magnuson J."/>
            <person name="Mondo S."/>
            <person name="Nolan M."/>
            <person name="Ohm R."/>
            <person name="Pangilinan J."/>
            <person name="Park H.-J."/>
            <person name="Ramirez L."/>
            <person name="Alfaro M."/>
            <person name="Sun H."/>
            <person name="Tritt A."/>
            <person name="Yoshinaga Y."/>
            <person name="Zwiers L.-H."/>
            <person name="Turgeon B.G."/>
            <person name="Goodwin S.B."/>
            <person name="Spatafora J.W."/>
            <person name="Crous P.W."/>
            <person name="Grigoriev I.V."/>
        </authorList>
    </citation>
    <scope>NUCLEOTIDE SEQUENCE</scope>
    <source>
        <strain evidence="4">CBS 342.82</strain>
    </source>
</reference>
<dbReference type="Proteomes" id="UP000504637">
    <property type="component" value="Unplaced"/>
</dbReference>
<dbReference type="RefSeq" id="XP_033464618.1">
    <property type="nucleotide sequence ID" value="XM_033603741.1"/>
</dbReference>
<reference evidence="4" key="2">
    <citation type="submission" date="2020-04" db="EMBL/GenBank/DDBJ databases">
        <authorList>
            <consortium name="NCBI Genome Project"/>
        </authorList>
    </citation>
    <scope>NUCLEOTIDE SEQUENCE</scope>
    <source>
        <strain evidence="4">CBS 342.82</strain>
    </source>
</reference>
<accession>A0A6J3MKT5</accession>
<feature type="transmembrane region" description="Helical" evidence="2">
    <location>
        <begin position="33"/>
        <end position="54"/>
    </location>
</feature>
<feature type="compositionally biased region" description="Basic and acidic residues" evidence="1">
    <location>
        <begin position="286"/>
        <end position="299"/>
    </location>
</feature>
<keyword evidence="2" id="KW-0812">Transmembrane</keyword>
<dbReference type="AlphaFoldDB" id="A0A6J3MKT5"/>
<dbReference type="GeneID" id="54361541"/>
<name>A0A6J3MKT5_9PEZI</name>
<organism evidence="4">
    <name type="scientific">Dissoconium aciculare CBS 342.82</name>
    <dbReference type="NCBI Taxonomy" id="1314786"/>
    <lineage>
        <taxon>Eukaryota</taxon>
        <taxon>Fungi</taxon>
        <taxon>Dikarya</taxon>
        <taxon>Ascomycota</taxon>
        <taxon>Pezizomycotina</taxon>
        <taxon>Dothideomycetes</taxon>
        <taxon>Dothideomycetidae</taxon>
        <taxon>Mycosphaerellales</taxon>
        <taxon>Dissoconiaceae</taxon>
        <taxon>Dissoconium</taxon>
    </lineage>
</organism>
<dbReference type="OrthoDB" id="5376312at2759"/>
<protein>
    <submittedName>
        <fullName evidence="4">Uncharacterized protein</fullName>
    </submittedName>
</protein>
<keyword evidence="2" id="KW-1133">Transmembrane helix</keyword>
<sequence length="546" mass="60123">MLIPESEVGLFRRQNAPNNSSESPKSGLPSQTVVLVVMIVIIVFIVVPTTYIGLRKLRQRNDNPFWIPTAFLKRRWRAWQPSGSANSDKGTYSSQLQESSSMQSQHLAGATRNVIPVRDDLNQGLQVQVDTHAQPEMSNADRIDRHTSVRSVMTLPAYSRSVRDNERVLGREGERDGVDVVLEAPETEQDEEGRREDEMESLYQIRVARRREIAEREDRRRRRREARDRGDYMAAERIRVEGLQAARQREISGAAAMIAEHQSRNRDRRVSSVSYADLGVARHDGTRIRANSNDDERPLLDSAAPIHGSSSLTPWASRDTGSAYHNRNRSNTTGSQTSLAPGDDDYSQRPSFSSDVNQSRPSLGRFGSSNSDLEIVTLQSTPSSTVHSRNASYTHAPRQPSPLPSSRSRSSSHATAMRPSIDTHFVPANGDLGETPIPTIDPPSYDSSANISGSSTSAGFEDAPPYSSPLQTRPPHSSLTAATTTNSATPSSSSPGLSLLPPIARLPSIRIAEATPIEPPARWQDEWPAASPVSPVRPKGDEDSRF</sequence>
<evidence type="ECO:0000313" key="3">
    <source>
        <dbReference type="Proteomes" id="UP000504637"/>
    </source>
</evidence>
<feature type="compositionally biased region" description="Low complexity" evidence="1">
    <location>
        <begin position="447"/>
        <end position="459"/>
    </location>
</feature>
<feature type="compositionally biased region" description="Polar residues" evidence="1">
    <location>
        <begin position="308"/>
        <end position="339"/>
    </location>
</feature>
<feature type="region of interest" description="Disordered" evidence="1">
    <location>
        <begin position="286"/>
        <end position="501"/>
    </location>
</feature>
<feature type="region of interest" description="Disordered" evidence="1">
    <location>
        <begin position="516"/>
        <end position="546"/>
    </location>
</feature>
<reference evidence="4" key="3">
    <citation type="submission" date="2025-08" db="UniProtKB">
        <authorList>
            <consortium name="RefSeq"/>
        </authorList>
    </citation>
    <scope>IDENTIFICATION</scope>
    <source>
        <strain evidence="4">CBS 342.82</strain>
    </source>
</reference>
<evidence type="ECO:0000256" key="2">
    <source>
        <dbReference type="SAM" id="Phobius"/>
    </source>
</evidence>
<evidence type="ECO:0000313" key="4">
    <source>
        <dbReference type="RefSeq" id="XP_033464618.1"/>
    </source>
</evidence>
<proteinExistence type="predicted"/>
<evidence type="ECO:0000256" key="1">
    <source>
        <dbReference type="SAM" id="MobiDB-lite"/>
    </source>
</evidence>
<feature type="compositionally biased region" description="Low complexity" evidence="1">
    <location>
        <begin position="477"/>
        <end position="501"/>
    </location>
</feature>